<accession>A0AAW2G7U4</accession>
<protein>
    <recommendedName>
        <fullName evidence="4">WW domain-containing protein</fullName>
    </recommendedName>
</protein>
<dbReference type="Proteomes" id="UP001430953">
    <property type="component" value="Unassembled WGS sequence"/>
</dbReference>
<gene>
    <name evidence="2" type="ORF">PUN28_005759</name>
</gene>
<keyword evidence="3" id="KW-1185">Reference proteome</keyword>
<sequence>MAQPLENSTADGMYRWAIASQNTDIYICNHNANESRYWRPRTMFHYTSRNDTERGRQSRPFIRGANSGKARPRTTALLSTRERPRNPLFRETLVPTTNTGGSCRRV</sequence>
<proteinExistence type="predicted"/>
<dbReference type="AlphaFoldDB" id="A0AAW2G7U4"/>
<evidence type="ECO:0000313" key="3">
    <source>
        <dbReference type="Proteomes" id="UP001430953"/>
    </source>
</evidence>
<name>A0AAW2G7U4_9HYME</name>
<comment type="caution">
    <text evidence="2">The sequence shown here is derived from an EMBL/GenBank/DDBJ whole genome shotgun (WGS) entry which is preliminary data.</text>
</comment>
<feature type="region of interest" description="Disordered" evidence="1">
    <location>
        <begin position="49"/>
        <end position="74"/>
    </location>
</feature>
<organism evidence="2 3">
    <name type="scientific">Cardiocondyla obscurior</name>
    <dbReference type="NCBI Taxonomy" id="286306"/>
    <lineage>
        <taxon>Eukaryota</taxon>
        <taxon>Metazoa</taxon>
        <taxon>Ecdysozoa</taxon>
        <taxon>Arthropoda</taxon>
        <taxon>Hexapoda</taxon>
        <taxon>Insecta</taxon>
        <taxon>Pterygota</taxon>
        <taxon>Neoptera</taxon>
        <taxon>Endopterygota</taxon>
        <taxon>Hymenoptera</taxon>
        <taxon>Apocrita</taxon>
        <taxon>Aculeata</taxon>
        <taxon>Formicoidea</taxon>
        <taxon>Formicidae</taxon>
        <taxon>Myrmicinae</taxon>
        <taxon>Cardiocondyla</taxon>
    </lineage>
</organism>
<evidence type="ECO:0000313" key="2">
    <source>
        <dbReference type="EMBL" id="KAL0123467.1"/>
    </source>
</evidence>
<evidence type="ECO:0008006" key="4">
    <source>
        <dbReference type="Google" id="ProtNLM"/>
    </source>
</evidence>
<dbReference type="EMBL" id="JADYXP020000005">
    <property type="protein sequence ID" value="KAL0123467.1"/>
    <property type="molecule type" value="Genomic_DNA"/>
</dbReference>
<evidence type="ECO:0000256" key="1">
    <source>
        <dbReference type="SAM" id="MobiDB-lite"/>
    </source>
</evidence>
<reference evidence="2 3" key="1">
    <citation type="submission" date="2023-03" db="EMBL/GenBank/DDBJ databases">
        <title>High recombination rates correlate with genetic variation in Cardiocondyla obscurior ants.</title>
        <authorList>
            <person name="Errbii M."/>
        </authorList>
    </citation>
    <scope>NUCLEOTIDE SEQUENCE [LARGE SCALE GENOMIC DNA]</scope>
    <source>
        <strain evidence="2">Alpha-2009</strain>
        <tissue evidence="2">Whole body</tissue>
    </source>
</reference>